<keyword evidence="5" id="KW-0479">Metal-binding</keyword>
<keyword evidence="4 5" id="KW-0546">Nucleotide metabolism</keyword>
<dbReference type="STRING" id="6290.A0A0N4XA10"/>
<dbReference type="AlphaFoldDB" id="A0A0N4XA10"/>
<keyword evidence="5" id="KW-0460">Magnesium</keyword>
<evidence type="ECO:0000313" key="10">
    <source>
        <dbReference type="WBParaSite" id="HPLM_0002120501-mRNA-1"/>
    </source>
</evidence>
<dbReference type="SUPFAM" id="SSF51283">
    <property type="entry name" value="dUTPase-like"/>
    <property type="match status" value="1"/>
</dbReference>
<dbReference type="GO" id="GO:0046081">
    <property type="term" value="P:dUTP catabolic process"/>
    <property type="evidence" value="ECO:0007669"/>
    <property type="project" value="UniProtKB-UniRule"/>
</dbReference>
<feature type="compositionally biased region" description="Polar residues" evidence="6">
    <location>
        <begin position="1"/>
        <end position="11"/>
    </location>
</feature>
<keyword evidence="3 5" id="KW-0378">Hydrolase</keyword>
<feature type="domain" description="dUTPase-like" evidence="7">
    <location>
        <begin position="150"/>
        <end position="262"/>
    </location>
</feature>
<dbReference type="CDD" id="cd07557">
    <property type="entry name" value="trimeric_dUTPase"/>
    <property type="match status" value="1"/>
</dbReference>
<evidence type="ECO:0000313" key="8">
    <source>
        <dbReference type="EMBL" id="VDO88421.1"/>
    </source>
</evidence>
<comment type="catalytic activity">
    <reaction evidence="5">
        <text>dUTP + H2O = dUMP + diphosphate + H(+)</text>
        <dbReference type="Rhea" id="RHEA:10248"/>
        <dbReference type="ChEBI" id="CHEBI:15377"/>
        <dbReference type="ChEBI" id="CHEBI:15378"/>
        <dbReference type="ChEBI" id="CHEBI:33019"/>
        <dbReference type="ChEBI" id="CHEBI:61555"/>
        <dbReference type="ChEBI" id="CHEBI:246422"/>
        <dbReference type="EC" id="3.6.1.23"/>
    </reaction>
</comment>
<dbReference type="WBParaSite" id="HPLM_0002120501-mRNA-1">
    <property type="protein sequence ID" value="HPLM_0002120501-mRNA-1"/>
    <property type="gene ID" value="HPLM_0002120501"/>
</dbReference>
<dbReference type="EC" id="3.6.1.23" evidence="5"/>
<proteinExistence type="inferred from homology"/>
<dbReference type="EMBL" id="UZAF01023088">
    <property type="protein sequence ID" value="VDO88421.1"/>
    <property type="molecule type" value="Genomic_DNA"/>
</dbReference>
<dbReference type="InterPro" id="IPR008181">
    <property type="entry name" value="dUTPase"/>
</dbReference>
<evidence type="ECO:0000256" key="6">
    <source>
        <dbReference type="SAM" id="MobiDB-lite"/>
    </source>
</evidence>
<dbReference type="OrthoDB" id="419889at2759"/>
<name>A0A0N4XA10_HAEPC</name>
<evidence type="ECO:0000259" key="7">
    <source>
        <dbReference type="Pfam" id="PF00692"/>
    </source>
</evidence>
<reference evidence="8 9" key="2">
    <citation type="submission" date="2018-11" db="EMBL/GenBank/DDBJ databases">
        <authorList>
            <consortium name="Pathogen Informatics"/>
        </authorList>
    </citation>
    <scope>NUCLEOTIDE SEQUENCE [LARGE SCALE GENOMIC DNA]</scope>
    <source>
        <strain evidence="8 9">MHpl1</strain>
    </source>
</reference>
<dbReference type="InterPro" id="IPR033704">
    <property type="entry name" value="dUTPase_trimeric"/>
</dbReference>
<evidence type="ECO:0000256" key="2">
    <source>
        <dbReference type="ARBA" id="ARBA00006581"/>
    </source>
</evidence>
<dbReference type="InterPro" id="IPR029054">
    <property type="entry name" value="dUTPase-like"/>
</dbReference>
<dbReference type="Pfam" id="PF00692">
    <property type="entry name" value="dUTPase"/>
    <property type="match status" value="1"/>
</dbReference>
<protein>
    <recommendedName>
        <fullName evidence="5">Deoxyuridine 5'-triphosphate nucleotidohydrolase</fullName>
        <shortName evidence="5">dUTPase</shortName>
        <ecNumber evidence="5">3.6.1.23</ecNumber>
    </recommendedName>
    <alternativeName>
        <fullName evidence="5">dUTP pyrophosphatase</fullName>
    </alternativeName>
</protein>
<dbReference type="GO" id="GO:0006226">
    <property type="term" value="P:dUMP biosynthetic process"/>
    <property type="evidence" value="ECO:0007669"/>
    <property type="project" value="UniProtKB-UniRule"/>
</dbReference>
<gene>
    <name evidence="8" type="ORF">HPLM_LOCUS21194</name>
</gene>
<dbReference type="NCBIfam" id="TIGR00576">
    <property type="entry name" value="dut"/>
    <property type="match status" value="1"/>
</dbReference>
<dbReference type="Gene3D" id="2.70.40.10">
    <property type="match status" value="2"/>
</dbReference>
<evidence type="ECO:0000256" key="1">
    <source>
        <dbReference type="ARBA" id="ARBA00005142"/>
    </source>
</evidence>
<comment type="pathway">
    <text evidence="1 5">Pyrimidine metabolism; dUMP biosynthesis; dUMP from dCTP (dUTP route): step 2/2.</text>
</comment>
<comment type="cofactor">
    <cofactor evidence="5">
        <name>Mg(2+)</name>
        <dbReference type="ChEBI" id="CHEBI:18420"/>
    </cofactor>
</comment>
<accession>A0A0N4XA10</accession>
<feature type="region of interest" description="Disordered" evidence="6">
    <location>
        <begin position="1"/>
        <end position="22"/>
    </location>
</feature>
<sequence length="263" mass="28527">MDVLSQRNENVGSGDAVTETKRPRLDADDQLLTIRFVKLSPDAQAPVYGSAAAAGADLFSAEDCVVPAHGNTMPVMLGISETLCNRPIYEVGGIPLFSENYTHPLFKNSHYDSIITISRAQTFSKMSHAIHSGATTEARNQWSKIVSSFSGKFCVSTGLQVELPFGYYGRVAPRSGLAAKNFIDVGAGVVDSDYRGELKVLLFNFGPSDFEVRGRLSCLCSFVKKGDRIAQFICERIAHCKYEECTTLTDTVRGEGGFGSTGK</sequence>
<evidence type="ECO:0000313" key="9">
    <source>
        <dbReference type="Proteomes" id="UP000268014"/>
    </source>
</evidence>
<dbReference type="InterPro" id="IPR036157">
    <property type="entry name" value="dUTPase-like_sf"/>
</dbReference>
<dbReference type="GO" id="GO:0004170">
    <property type="term" value="F:dUTP diphosphatase activity"/>
    <property type="evidence" value="ECO:0007669"/>
    <property type="project" value="UniProtKB-UniRule"/>
</dbReference>
<organism evidence="10">
    <name type="scientific">Haemonchus placei</name>
    <name type="common">Barber's pole worm</name>
    <dbReference type="NCBI Taxonomy" id="6290"/>
    <lineage>
        <taxon>Eukaryota</taxon>
        <taxon>Metazoa</taxon>
        <taxon>Ecdysozoa</taxon>
        <taxon>Nematoda</taxon>
        <taxon>Chromadorea</taxon>
        <taxon>Rhabditida</taxon>
        <taxon>Rhabditina</taxon>
        <taxon>Rhabditomorpha</taxon>
        <taxon>Strongyloidea</taxon>
        <taxon>Trichostrongylidae</taxon>
        <taxon>Haemonchus</taxon>
    </lineage>
</organism>
<reference evidence="10" key="1">
    <citation type="submission" date="2017-02" db="UniProtKB">
        <authorList>
            <consortium name="WormBaseParasite"/>
        </authorList>
    </citation>
    <scope>IDENTIFICATION</scope>
</reference>
<dbReference type="PANTHER" id="PTHR11241">
    <property type="entry name" value="DEOXYURIDINE 5'-TRIPHOSPHATE NUCLEOTIDOHYDROLASE"/>
    <property type="match status" value="1"/>
</dbReference>
<evidence type="ECO:0000256" key="4">
    <source>
        <dbReference type="ARBA" id="ARBA00023080"/>
    </source>
</evidence>
<comment type="function">
    <text evidence="5">Involved in nucleotide metabolism via production of dUMP, the immediate precursor of thymidine nucleotides, and decreases the intracellular concentration of dUTP so that uracil cannot be incorporated into DNA.</text>
</comment>
<comment type="similarity">
    <text evidence="2 5">Belongs to the dUTPase family.</text>
</comment>
<dbReference type="GO" id="GO:0000287">
    <property type="term" value="F:magnesium ion binding"/>
    <property type="evidence" value="ECO:0007669"/>
    <property type="project" value="UniProtKB-UniRule"/>
</dbReference>
<keyword evidence="9" id="KW-1185">Reference proteome</keyword>
<dbReference type="PANTHER" id="PTHR11241:SF0">
    <property type="entry name" value="DEOXYURIDINE 5'-TRIPHOSPHATE NUCLEOTIDOHYDROLASE"/>
    <property type="match status" value="1"/>
</dbReference>
<evidence type="ECO:0000256" key="5">
    <source>
        <dbReference type="RuleBase" id="RU367024"/>
    </source>
</evidence>
<dbReference type="Proteomes" id="UP000268014">
    <property type="component" value="Unassembled WGS sequence"/>
</dbReference>
<dbReference type="UniPathway" id="UPA00610">
    <property type="reaction ID" value="UER00666"/>
</dbReference>
<evidence type="ECO:0000256" key="3">
    <source>
        <dbReference type="ARBA" id="ARBA00022801"/>
    </source>
</evidence>
<dbReference type="OMA" id="SKMSHAI"/>